<dbReference type="PROSITE" id="PS50105">
    <property type="entry name" value="SAM_DOMAIN"/>
    <property type="match status" value="1"/>
</dbReference>
<comment type="caution">
    <text evidence="3">The sequence shown here is derived from an EMBL/GenBank/DDBJ whole genome shotgun (WGS) entry which is preliminary data.</text>
</comment>
<dbReference type="SUPFAM" id="SSF47769">
    <property type="entry name" value="SAM/Pointed domain"/>
    <property type="match status" value="1"/>
</dbReference>
<feature type="compositionally biased region" description="Polar residues" evidence="1">
    <location>
        <begin position="887"/>
        <end position="905"/>
    </location>
</feature>
<evidence type="ECO:0000313" key="4">
    <source>
        <dbReference type="Proteomes" id="UP001165085"/>
    </source>
</evidence>
<feature type="compositionally biased region" description="Low complexity" evidence="1">
    <location>
        <begin position="46"/>
        <end position="71"/>
    </location>
</feature>
<feature type="region of interest" description="Disordered" evidence="1">
    <location>
        <begin position="630"/>
        <end position="686"/>
    </location>
</feature>
<gene>
    <name evidence="3" type="ORF">TrST_g5645</name>
</gene>
<dbReference type="InterPro" id="IPR013761">
    <property type="entry name" value="SAM/pointed_sf"/>
</dbReference>
<feature type="region of interest" description="Disordered" evidence="1">
    <location>
        <begin position="550"/>
        <end position="592"/>
    </location>
</feature>
<evidence type="ECO:0000313" key="3">
    <source>
        <dbReference type="EMBL" id="GMH60358.1"/>
    </source>
</evidence>
<name>A0A9W7E306_9STRA</name>
<feature type="region of interest" description="Disordered" evidence="1">
    <location>
        <begin position="236"/>
        <end position="262"/>
    </location>
</feature>
<dbReference type="OrthoDB" id="445896at2759"/>
<evidence type="ECO:0000256" key="1">
    <source>
        <dbReference type="SAM" id="MobiDB-lite"/>
    </source>
</evidence>
<feature type="compositionally biased region" description="Basic and acidic residues" evidence="1">
    <location>
        <begin position="631"/>
        <end position="652"/>
    </location>
</feature>
<feature type="compositionally biased region" description="Basic and acidic residues" evidence="1">
    <location>
        <begin position="550"/>
        <end position="567"/>
    </location>
</feature>
<dbReference type="Proteomes" id="UP001165085">
    <property type="component" value="Unassembled WGS sequence"/>
</dbReference>
<organism evidence="3 4">
    <name type="scientific">Triparma strigata</name>
    <dbReference type="NCBI Taxonomy" id="1606541"/>
    <lineage>
        <taxon>Eukaryota</taxon>
        <taxon>Sar</taxon>
        <taxon>Stramenopiles</taxon>
        <taxon>Ochrophyta</taxon>
        <taxon>Bolidophyceae</taxon>
        <taxon>Parmales</taxon>
        <taxon>Triparmaceae</taxon>
        <taxon>Triparma</taxon>
    </lineage>
</organism>
<feature type="compositionally biased region" description="Basic and acidic residues" evidence="1">
    <location>
        <begin position="312"/>
        <end position="325"/>
    </location>
</feature>
<dbReference type="InterPro" id="IPR001660">
    <property type="entry name" value="SAM"/>
</dbReference>
<feature type="compositionally biased region" description="Low complexity" evidence="1">
    <location>
        <begin position="326"/>
        <end position="343"/>
    </location>
</feature>
<feature type="domain" description="SAM" evidence="2">
    <location>
        <begin position="696"/>
        <end position="761"/>
    </location>
</feature>
<dbReference type="SMART" id="SM00454">
    <property type="entry name" value="SAM"/>
    <property type="match status" value="1"/>
</dbReference>
<keyword evidence="4" id="KW-1185">Reference proteome</keyword>
<feature type="compositionally biased region" description="Polar residues" evidence="1">
    <location>
        <begin position="658"/>
        <end position="674"/>
    </location>
</feature>
<feature type="compositionally biased region" description="Acidic residues" evidence="1">
    <location>
        <begin position="785"/>
        <end position="797"/>
    </location>
</feature>
<proteinExistence type="predicted"/>
<reference evidence="4" key="1">
    <citation type="journal article" date="2023" name="Commun. Biol.">
        <title>Genome analysis of Parmales, the sister group of diatoms, reveals the evolutionary specialization of diatoms from phago-mixotrophs to photoautotrophs.</title>
        <authorList>
            <person name="Ban H."/>
            <person name="Sato S."/>
            <person name="Yoshikawa S."/>
            <person name="Yamada K."/>
            <person name="Nakamura Y."/>
            <person name="Ichinomiya M."/>
            <person name="Sato N."/>
            <person name="Blanc-Mathieu R."/>
            <person name="Endo H."/>
            <person name="Kuwata A."/>
            <person name="Ogata H."/>
        </authorList>
    </citation>
    <scope>NUCLEOTIDE SEQUENCE [LARGE SCALE GENOMIC DNA]</scope>
    <source>
        <strain evidence="4">NIES 3701</strain>
    </source>
</reference>
<dbReference type="AlphaFoldDB" id="A0A9W7E306"/>
<evidence type="ECO:0000259" key="2">
    <source>
        <dbReference type="PROSITE" id="PS50105"/>
    </source>
</evidence>
<dbReference type="CDD" id="cd09487">
    <property type="entry name" value="SAM_superfamily"/>
    <property type="match status" value="1"/>
</dbReference>
<dbReference type="Gene3D" id="1.10.150.50">
    <property type="entry name" value="Transcription Factor, Ets-1"/>
    <property type="match status" value="1"/>
</dbReference>
<feature type="region of interest" description="Disordered" evidence="1">
    <location>
        <begin position="1"/>
        <end position="119"/>
    </location>
</feature>
<feature type="compositionally biased region" description="Low complexity" evidence="1">
    <location>
        <begin position="7"/>
        <end position="16"/>
    </location>
</feature>
<protein>
    <recommendedName>
        <fullName evidence="2">SAM domain-containing protein</fullName>
    </recommendedName>
</protein>
<sequence>MSLQQQVPVRPSSAARSRPRRGTRVGKGSVGPVQANPPNPSPAKPLAPLAPLGHPGGAEFPARPRSMPSSRRTSHAGLSSPAAKRSGRERSSSVSVRGMASPDLIAGISLGSPSMPQPRRVSIGGVHPMAMRSTKEQHELKIAIASKLEPKAEFRGVNAKAVRTTQEQMEMKAKIETGAQRQNIVLHRRKSIEEESDASSDDASLDPTIANVVSRSSITHGPDSPQYVTARKLYEANNDGDDGNMQPKPPSPSQPKRAVGAGPVSIRNLRYDTVENSQMKNIIHELEEREVKRRASEEIEHRKVFKQVQVEKSQDLEIHDGHLQRESPPASSRSSPHGSQHASPTIPSRTLKLPEEKPIPDEQKPLLFVYVRTANLISNAGEDEEWLNASLELEIFPRADATKKVCKNITACSNSDDAFHFHSFVKLDVHPAITAGQTIVKKSKKDKAVTVPQLKITAKGAGAEHAAETVKGVATMPMADVSLFGFKDYNKTGEGTDIPMSLMRDGGGEGLFGKVFVRLMYVRVEDRDDKGCRRLAKRIFNEANEERKKCLQQGKSEDKAASKKEAPAVEPLEVPPQGIDLSMNLGMNPPSEMDRAIERQNLQHQSTMETLNATAQLLAQTVAMIGAKTANDVRAKEEEHRPEWEREPREASRGGSRKGSNASNNGSTQNSPTNYDPMARKRSRRENLEDKPVLMWGVVDVATWLSSKQVGLAPYANMFVNQAVDGLAFVSMSEDQLDDFGIFNASHKKKLLLHIARFRALHKEELDAIDLEVENMVSKRRQDLDEGEASSDEEEDWSIPKSNQDNSPKSSKGKSGKERNKAQSGGESRRKKTSDYPKQAYNFANSPINSQSSKKKKGFKGGKNSGSRSPAQRSSGSSRGESGGQGLTPQSLSPSMTPQTLSNAGSSSSLSDSDPAIRGRRSSQDSSLLTFDNPSRASRVVTEANEDRADTVLYTNMMKDVWKMV</sequence>
<feature type="region of interest" description="Disordered" evidence="1">
    <location>
        <begin position="310"/>
        <end position="356"/>
    </location>
</feature>
<feature type="compositionally biased region" description="Polar residues" evidence="1">
    <location>
        <begin position="924"/>
        <end position="936"/>
    </location>
</feature>
<dbReference type="Pfam" id="PF00536">
    <property type="entry name" value="SAM_1"/>
    <property type="match status" value="1"/>
</dbReference>
<dbReference type="EMBL" id="BRXY01000065">
    <property type="protein sequence ID" value="GMH60358.1"/>
    <property type="molecule type" value="Genomic_DNA"/>
</dbReference>
<feature type="region of interest" description="Disordered" evidence="1">
    <location>
        <begin position="781"/>
        <end position="946"/>
    </location>
</feature>
<accession>A0A9W7E306</accession>
<feature type="compositionally biased region" description="Pro residues" evidence="1">
    <location>
        <begin position="35"/>
        <end position="45"/>
    </location>
</feature>
<feature type="compositionally biased region" description="Low complexity" evidence="1">
    <location>
        <begin position="865"/>
        <end position="880"/>
    </location>
</feature>